<dbReference type="Proteomes" id="UP000298030">
    <property type="component" value="Unassembled WGS sequence"/>
</dbReference>
<keyword evidence="3" id="KW-1185">Reference proteome</keyword>
<gene>
    <name evidence="2" type="ORF">FA13DRAFT_1740368</name>
</gene>
<feature type="compositionally biased region" description="Basic and acidic residues" evidence="1">
    <location>
        <begin position="31"/>
        <end position="45"/>
    </location>
</feature>
<dbReference type="AlphaFoldDB" id="A0A4Y7SMH7"/>
<comment type="caution">
    <text evidence="2">The sequence shown here is derived from an EMBL/GenBank/DDBJ whole genome shotgun (WGS) entry which is preliminary data.</text>
</comment>
<name>A0A4Y7SMH7_COPMI</name>
<evidence type="ECO:0000313" key="2">
    <source>
        <dbReference type="EMBL" id="TEB23066.1"/>
    </source>
</evidence>
<organism evidence="2 3">
    <name type="scientific">Coprinellus micaceus</name>
    <name type="common">Glistening ink-cap mushroom</name>
    <name type="synonym">Coprinus micaceus</name>
    <dbReference type="NCBI Taxonomy" id="71717"/>
    <lineage>
        <taxon>Eukaryota</taxon>
        <taxon>Fungi</taxon>
        <taxon>Dikarya</taxon>
        <taxon>Basidiomycota</taxon>
        <taxon>Agaricomycotina</taxon>
        <taxon>Agaricomycetes</taxon>
        <taxon>Agaricomycetidae</taxon>
        <taxon>Agaricales</taxon>
        <taxon>Agaricineae</taxon>
        <taxon>Psathyrellaceae</taxon>
        <taxon>Coprinellus</taxon>
    </lineage>
</organism>
<evidence type="ECO:0000256" key="1">
    <source>
        <dbReference type="SAM" id="MobiDB-lite"/>
    </source>
</evidence>
<evidence type="ECO:0000313" key="3">
    <source>
        <dbReference type="Proteomes" id="UP000298030"/>
    </source>
</evidence>
<accession>A0A4Y7SMH7</accession>
<proteinExistence type="predicted"/>
<feature type="non-terminal residue" evidence="2">
    <location>
        <position position="1"/>
    </location>
</feature>
<feature type="region of interest" description="Disordered" evidence="1">
    <location>
        <begin position="12"/>
        <end position="53"/>
    </location>
</feature>
<sequence>TEGEGFFVQLLTSAIRSPPRPRPHVLTESSESEREQCSEVRHPVPNDEPSLDV</sequence>
<reference evidence="2 3" key="1">
    <citation type="journal article" date="2019" name="Nat. Ecol. Evol.">
        <title>Megaphylogeny resolves global patterns of mushroom evolution.</title>
        <authorList>
            <person name="Varga T."/>
            <person name="Krizsan K."/>
            <person name="Foldi C."/>
            <person name="Dima B."/>
            <person name="Sanchez-Garcia M."/>
            <person name="Sanchez-Ramirez S."/>
            <person name="Szollosi G.J."/>
            <person name="Szarkandi J.G."/>
            <person name="Papp V."/>
            <person name="Albert L."/>
            <person name="Andreopoulos W."/>
            <person name="Angelini C."/>
            <person name="Antonin V."/>
            <person name="Barry K.W."/>
            <person name="Bougher N.L."/>
            <person name="Buchanan P."/>
            <person name="Buyck B."/>
            <person name="Bense V."/>
            <person name="Catcheside P."/>
            <person name="Chovatia M."/>
            <person name="Cooper J."/>
            <person name="Damon W."/>
            <person name="Desjardin D."/>
            <person name="Finy P."/>
            <person name="Geml J."/>
            <person name="Haridas S."/>
            <person name="Hughes K."/>
            <person name="Justo A."/>
            <person name="Karasinski D."/>
            <person name="Kautmanova I."/>
            <person name="Kiss B."/>
            <person name="Kocsube S."/>
            <person name="Kotiranta H."/>
            <person name="LaButti K.M."/>
            <person name="Lechner B.E."/>
            <person name="Liimatainen K."/>
            <person name="Lipzen A."/>
            <person name="Lukacs Z."/>
            <person name="Mihaltcheva S."/>
            <person name="Morgado L.N."/>
            <person name="Niskanen T."/>
            <person name="Noordeloos M.E."/>
            <person name="Ohm R.A."/>
            <person name="Ortiz-Santana B."/>
            <person name="Ovrebo C."/>
            <person name="Racz N."/>
            <person name="Riley R."/>
            <person name="Savchenko A."/>
            <person name="Shiryaev A."/>
            <person name="Soop K."/>
            <person name="Spirin V."/>
            <person name="Szebenyi C."/>
            <person name="Tomsovsky M."/>
            <person name="Tulloss R.E."/>
            <person name="Uehling J."/>
            <person name="Grigoriev I.V."/>
            <person name="Vagvolgyi C."/>
            <person name="Papp T."/>
            <person name="Martin F.M."/>
            <person name="Miettinen O."/>
            <person name="Hibbett D.S."/>
            <person name="Nagy L.G."/>
        </authorList>
    </citation>
    <scope>NUCLEOTIDE SEQUENCE [LARGE SCALE GENOMIC DNA]</scope>
    <source>
        <strain evidence="2 3">FP101781</strain>
    </source>
</reference>
<dbReference type="EMBL" id="QPFP01000082">
    <property type="protein sequence ID" value="TEB23066.1"/>
    <property type="molecule type" value="Genomic_DNA"/>
</dbReference>
<protein>
    <submittedName>
        <fullName evidence="2">Uncharacterized protein</fullName>
    </submittedName>
</protein>